<dbReference type="AlphaFoldDB" id="A0A081CK19"/>
<organism evidence="2">
    <name type="scientific">Pseudozyma antarctica</name>
    <name type="common">Yeast</name>
    <name type="synonym">Candida antarctica</name>
    <dbReference type="NCBI Taxonomy" id="84753"/>
    <lineage>
        <taxon>Eukaryota</taxon>
        <taxon>Fungi</taxon>
        <taxon>Dikarya</taxon>
        <taxon>Basidiomycota</taxon>
        <taxon>Ustilaginomycotina</taxon>
        <taxon>Ustilaginomycetes</taxon>
        <taxon>Ustilaginales</taxon>
        <taxon>Ustilaginaceae</taxon>
        <taxon>Moesziomyces</taxon>
    </lineage>
</organism>
<dbReference type="GeneID" id="26306139"/>
<dbReference type="RefSeq" id="XP_014654668.1">
    <property type="nucleotide sequence ID" value="XM_014799182.1"/>
</dbReference>
<feature type="region of interest" description="Disordered" evidence="1">
    <location>
        <begin position="66"/>
        <end position="91"/>
    </location>
</feature>
<accession>A0A081CK19</accession>
<gene>
    <name evidence="2" type="ORF">PAN0_016d5241</name>
</gene>
<dbReference type="Proteomes" id="UP000053758">
    <property type="component" value="Unassembled WGS sequence"/>
</dbReference>
<keyword evidence="3" id="KW-1185">Reference proteome</keyword>
<name>A0A081CK19_PSEA2</name>
<feature type="region of interest" description="Disordered" evidence="1">
    <location>
        <begin position="1"/>
        <end position="23"/>
    </location>
</feature>
<reference evidence="2" key="1">
    <citation type="submission" date="2014-07" db="EMBL/GenBank/DDBJ databases">
        <title>Draft genome sequence of the yeast Pseudozyma antarctica JCM 10317 known as a producer of lipase B which used in a wide range of industrial applications.</title>
        <authorList>
            <person name="Morita T."/>
            <person name="Saika A."/>
            <person name="Koike H."/>
        </authorList>
    </citation>
    <scope>NUCLEOTIDE SEQUENCE</scope>
    <source>
        <strain evidence="2">JCM 10317</strain>
    </source>
</reference>
<evidence type="ECO:0000256" key="1">
    <source>
        <dbReference type="SAM" id="MobiDB-lite"/>
    </source>
</evidence>
<dbReference type="EMBL" id="DF830083">
    <property type="protein sequence ID" value="GAK67015.1"/>
    <property type="molecule type" value="Genomic_DNA"/>
</dbReference>
<protein>
    <submittedName>
        <fullName evidence="2">Uncharacterized protein</fullName>
    </submittedName>
</protein>
<sequence length="91" mass="9604">MEEGRADRQPAGQAQGGSGDRQWATAFFWRPAQACTVSHRQEGQAGFEVDTAVAVKAPVEIPQILGPKSTESDEFGAAAQSGIRSASMRIG</sequence>
<evidence type="ECO:0000313" key="3">
    <source>
        <dbReference type="Proteomes" id="UP000053758"/>
    </source>
</evidence>
<proteinExistence type="predicted"/>
<evidence type="ECO:0000313" key="2">
    <source>
        <dbReference type="EMBL" id="GAK67015.1"/>
    </source>
</evidence>
<dbReference type="HOGENOM" id="CLU_2426786_0_0_1"/>